<feature type="compositionally biased region" description="Low complexity" evidence="1">
    <location>
        <begin position="241"/>
        <end position="252"/>
    </location>
</feature>
<evidence type="ECO:0000313" key="2">
    <source>
        <dbReference type="EMBL" id="TKW30648.1"/>
    </source>
</evidence>
<evidence type="ECO:0000313" key="3">
    <source>
        <dbReference type="Proteomes" id="UP000298652"/>
    </source>
</evidence>
<dbReference type="AlphaFoldDB" id="A0A4U6VLT2"/>
<sequence length="325" mass="34057">MAKLDALCPSLSRPPQHIPARSFPVRVHHHGELEPWVRPRQPAWGRRTSGRPEMRAEALPIPTTRRCACEKVARMPNGADAALPCWCPVIDSTEGTAQLDSVRFTVDQAVTRMASNRSEWNWRNAARIKDSYWPSLAAMSSSKRWTSTSGTELPATNGPSLDAAADVASSGSECSDAASRGSTTSRTTAASKSRSPLLPARAPSACSVHRRHGAAPEAAVPSGSGAGGGRGGGRGRRRPRGAQGPAGAARGAAGRRRGGRGGRAARGAEAGRRRGGRAARGAEAGRRRGGRAARGAEAGRGGERRARGRKEGRVPGGILEEGDHF</sequence>
<dbReference type="EMBL" id="CM016553">
    <property type="protein sequence ID" value="TKW30648.1"/>
    <property type="molecule type" value="Genomic_DNA"/>
</dbReference>
<evidence type="ECO:0000256" key="1">
    <source>
        <dbReference type="SAM" id="MobiDB-lite"/>
    </source>
</evidence>
<feature type="region of interest" description="Disordered" evidence="1">
    <location>
        <begin position="143"/>
        <end position="325"/>
    </location>
</feature>
<keyword evidence="3" id="KW-1185">Reference proteome</keyword>
<feature type="compositionally biased region" description="Basic and acidic residues" evidence="1">
    <location>
        <begin position="300"/>
        <end position="313"/>
    </location>
</feature>
<gene>
    <name evidence="2" type="ORF">SEVIR_2G051600v2</name>
</gene>
<reference evidence="2" key="1">
    <citation type="submission" date="2019-03" db="EMBL/GenBank/DDBJ databases">
        <title>WGS assembly of Setaria viridis.</title>
        <authorList>
            <person name="Huang P."/>
            <person name="Jenkins J."/>
            <person name="Grimwood J."/>
            <person name="Barry K."/>
            <person name="Healey A."/>
            <person name="Mamidi S."/>
            <person name="Sreedasyam A."/>
            <person name="Shu S."/>
            <person name="Feldman M."/>
            <person name="Wu J."/>
            <person name="Yu Y."/>
            <person name="Chen C."/>
            <person name="Johnson J."/>
            <person name="Rokhsar D."/>
            <person name="Baxter I."/>
            <person name="Schmutz J."/>
            <person name="Brutnell T."/>
            <person name="Kellogg E."/>
        </authorList>
    </citation>
    <scope>NUCLEOTIDE SEQUENCE [LARGE SCALE GENOMIC DNA]</scope>
</reference>
<accession>A0A4U6VLT2</accession>
<dbReference type="Proteomes" id="UP000298652">
    <property type="component" value="Chromosome 2"/>
</dbReference>
<protein>
    <submittedName>
        <fullName evidence="2">Uncharacterized protein</fullName>
    </submittedName>
</protein>
<dbReference type="Gramene" id="TKW30648">
    <property type="protein sequence ID" value="TKW30648"/>
    <property type="gene ID" value="SEVIR_2G051600v2"/>
</dbReference>
<feature type="compositionally biased region" description="Low complexity" evidence="1">
    <location>
        <begin position="175"/>
        <end position="195"/>
    </location>
</feature>
<proteinExistence type="predicted"/>
<organism evidence="2 3">
    <name type="scientific">Setaria viridis</name>
    <name type="common">Green bristlegrass</name>
    <name type="synonym">Setaria italica subsp. viridis</name>
    <dbReference type="NCBI Taxonomy" id="4556"/>
    <lineage>
        <taxon>Eukaryota</taxon>
        <taxon>Viridiplantae</taxon>
        <taxon>Streptophyta</taxon>
        <taxon>Embryophyta</taxon>
        <taxon>Tracheophyta</taxon>
        <taxon>Spermatophyta</taxon>
        <taxon>Magnoliopsida</taxon>
        <taxon>Liliopsida</taxon>
        <taxon>Poales</taxon>
        <taxon>Poaceae</taxon>
        <taxon>PACMAD clade</taxon>
        <taxon>Panicoideae</taxon>
        <taxon>Panicodae</taxon>
        <taxon>Paniceae</taxon>
        <taxon>Cenchrinae</taxon>
        <taxon>Setaria</taxon>
    </lineage>
</organism>
<name>A0A4U6VLT2_SETVI</name>